<proteinExistence type="predicted"/>
<dbReference type="PANTHER" id="PTHR36766">
    <property type="entry name" value="PLANT BROAD-SPECTRUM MILDEW RESISTANCE PROTEIN RPW8"/>
    <property type="match status" value="1"/>
</dbReference>
<sequence>MSKAERGYTHAASSFNKLEITKCGQLVSYLPMLPSINELQLKKCDGVVSRSGVHLASLTSLDVNLNELPPALHKLTSLKHLEIKKCPRLSSVSEVELSMLEFLTVQQCDSLESLPEGLMANNTHLRDLSIWDCGSLRSFPRSISSLESLFILGCRKVELPLPQDMTHNYYPSFTRLSISGIDCESLTSFPIGFFTKLRYLSIMSCTNLKSLSIPEELHHVDLTSLKHISICHCPNLVSFPQGGLLTPNLKSLSILNCEKLKSLPPQMRTLLTSLEDLSIVICPEVDSFLEEGLPTSLSQLQISSCCKLVQGR</sequence>
<dbReference type="GO" id="GO:0006952">
    <property type="term" value="P:defense response"/>
    <property type="evidence" value="ECO:0007669"/>
    <property type="project" value="UniProtKB-KW"/>
</dbReference>
<protein>
    <submittedName>
        <fullName evidence="3">Putative disease resistance protein</fullName>
    </submittedName>
</protein>
<evidence type="ECO:0000313" key="4">
    <source>
        <dbReference type="Proteomes" id="UP000288805"/>
    </source>
</evidence>
<accession>A0A438C907</accession>
<evidence type="ECO:0000259" key="2">
    <source>
        <dbReference type="Pfam" id="PF23247"/>
    </source>
</evidence>
<evidence type="ECO:0000313" key="3">
    <source>
        <dbReference type="EMBL" id="RVW19737.1"/>
    </source>
</evidence>
<gene>
    <name evidence="3" type="primary">VvCHDh000724_59</name>
    <name evidence="3" type="ORF">CK203_114458</name>
</gene>
<organism evidence="3 4">
    <name type="scientific">Vitis vinifera</name>
    <name type="common">Grape</name>
    <dbReference type="NCBI Taxonomy" id="29760"/>
    <lineage>
        <taxon>Eukaryota</taxon>
        <taxon>Viridiplantae</taxon>
        <taxon>Streptophyta</taxon>
        <taxon>Embryophyta</taxon>
        <taxon>Tracheophyta</taxon>
        <taxon>Spermatophyta</taxon>
        <taxon>Magnoliopsida</taxon>
        <taxon>eudicotyledons</taxon>
        <taxon>Gunneridae</taxon>
        <taxon>Pentapetalae</taxon>
        <taxon>rosids</taxon>
        <taxon>Vitales</taxon>
        <taxon>Vitaceae</taxon>
        <taxon>Viteae</taxon>
        <taxon>Vitis</taxon>
    </lineage>
</organism>
<keyword evidence="1" id="KW-0611">Plant defense</keyword>
<comment type="caution">
    <text evidence="3">The sequence shown here is derived from an EMBL/GenBank/DDBJ whole genome shotgun (WGS) entry which is preliminary data.</text>
</comment>
<feature type="domain" description="Disease resistance protein At4g27190-like leucine-rich repeats" evidence="2">
    <location>
        <begin position="11"/>
        <end position="134"/>
    </location>
</feature>
<dbReference type="Proteomes" id="UP000288805">
    <property type="component" value="Unassembled WGS sequence"/>
</dbReference>
<dbReference type="PANTHER" id="PTHR36766:SF40">
    <property type="entry name" value="DISEASE RESISTANCE PROTEIN RGA3"/>
    <property type="match status" value="1"/>
</dbReference>
<evidence type="ECO:0000256" key="1">
    <source>
        <dbReference type="ARBA" id="ARBA00022821"/>
    </source>
</evidence>
<dbReference type="InterPro" id="IPR032675">
    <property type="entry name" value="LRR_dom_sf"/>
</dbReference>
<name>A0A438C907_VITVI</name>
<dbReference type="AlphaFoldDB" id="A0A438C907"/>
<dbReference type="InterPro" id="IPR057135">
    <property type="entry name" value="At4g27190-like_LRR"/>
</dbReference>
<dbReference type="EMBL" id="QGNW01002440">
    <property type="protein sequence ID" value="RVW19737.1"/>
    <property type="molecule type" value="Genomic_DNA"/>
</dbReference>
<dbReference type="SUPFAM" id="SSF52058">
    <property type="entry name" value="L domain-like"/>
    <property type="match status" value="1"/>
</dbReference>
<reference evidence="3 4" key="1">
    <citation type="journal article" date="2018" name="PLoS Genet.">
        <title>Population sequencing reveals clonal diversity and ancestral inbreeding in the grapevine cultivar Chardonnay.</title>
        <authorList>
            <person name="Roach M.J."/>
            <person name="Johnson D.L."/>
            <person name="Bohlmann J."/>
            <person name="van Vuuren H.J."/>
            <person name="Jones S.J."/>
            <person name="Pretorius I.S."/>
            <person name="Schmidt S.A."/>
            <person name="Borneman A.R."/>
        </authorList>
    </citation>
    <scope>NUCLEOTIDE SEQUENCE [LARGE SCALE GENOMIC DNA]</scope>
    <source>
        <strain evidence="4">cv. Chardonnay</strain>
        <tissue evidence="3">Leaf</tissue>
    </source>
</reference>
<dbReference type="Pfam" id="PF23247">
    <property type="entry name" value="LRR_RPS2"/>
    <property type="match status" value="1"/>
</dbReference>
<dbReference type="Gene3D" id="3.80.10.10">
    <property type="entry name" value="Ribonuclease Inhibitor"/>
    <property type="match status" value="2"/>
</dbReference>